<dbReference type="InterPro" id="IPR001996">
    <property type="entry name" value="PTS_IIB_1"/>
</dbReference>
<evidence type="ECO:0000313" key="9">
    <source>
        <dbReference type="Proteomes" id="UP000259211"/>
    </source>
</evidence>
<evidence type="ECO:0000256" key="4">
    <source>
        <dbReference type="ARBA" id="ARBA00022683"/>
    </source>
</evidence>
<dbReference type="GO" id="GO:0005886">
    <property type="term" value="C:plasma membrane"/>
    <property type="evidence" value="ECO:0007669"/>
    <property type="project" value="TreeGrafter"/>
</dbReference>
<dbReference type="PROSITE" id="PS51098">
    <property type="entry name" value="PTS_EIIB_TYPE_1"/>
    <property type="match status" value="1"/>
</dbReference>
<dbReference type="Gene3D" id="3.30.1360.60">
    <property type="entry name" value="Glucose permease domain IIB"/>
    <property type="match status" value="1"/>
</dbReference>
<keyword evidence="2 8" id="KW-0762">Sugar transport</keyword>
<evidence type="ECO:0000256" key="3">
    <source>
        <dbReference type="ARBA" id="ARBA00022679"/>
    </source>
</evidence>
<evidence type="ECO:0000256" key="1">
    <source>
        <dbReference type="ARBA" id="ARBA00022448"/>
    </source>
</evidence>
<keyword evidence="4" id="KW-0598">Phosphotransferase system</keyword>
<dbReference type="InterPro" id="IPR018113">
    <property type="entry name" value="PTrfase_EIIB_Cys"/>
</dbReference>
<dbReference type="GO" id="GO:0008982">
    <property type="term" value="F:protein-N(PI)-phosphohistidine-sugar phosphotransferase activity"/>
    <property type="evidence" value="ECO:0007669"/>
    <property type="project" value="InterPro"/>
</dbReference>
<dbReference type="Proteomes" id="UP000259211">
    <property type="component" value="Unassembled WGS sequence"/>
</dbReference>
<evidence type="ECO:0000256" key="5">
    <source>
        <dbReference type="ARBA" id="ARBA00022777"/>
    </source>
</evidence>
<feature type="active site" description="Phosphocysteine intermediate; for EIIB activity" evidence="6">
    <location>
        <position position="42"/>
    </location>
</feature>
<dbReference type="SUPFAM" id="SSF55604">
    <property type="entry name" value="Glucose permease domain IIB"/>
    <property type="match status" value="1"/>
</dbReference>
<dbReference type="CDD" id="cd00212">
    <property type="entry name" value="PTS_IIB_glc"/>
    <property type="match status" value="1"/>
</dbReference>
<evidence type="ECO:0000256" key="6">
    <source>
        <dbReference type="PROSITE-ProRule" id="PRU00421"/>
    </source>
</evidence>
<dbReference type="GO" id="GO:0015764">
    <property type="term" value="P:N-acetylglucosamine transport"/>
    <property type="evidence" value="ECO:0007669"/>
    <property type="project" value="TreeGrafter"/>
</dbReference>
<dbReference type="EMBL" id="NOWI01000005">
    <property type="protein sequence ID" value="RFT44508.1"/>
    <property type="molecule type" value="Genomic_DNA"/>
</dbReference>
<dbReference type="GO" id="GO:0016301">
    <property type="term" value="F:kinase activity"/>
    <property type="evidence" value="ECO:0007669"/>
    <property type="project" value="UniProtKB-KW"/>
</dbReference>
<dbReference type="NCBIfam" id="TIGR00826">
    <property type="entry name" value="EIIB_glc"/>
    <property type="match status" value="1"/>
</dbReference>
<evidence type="ECO:0000313" key="8">
    <source>
        <dbReference type="EMBL" id="RFT44508.1"/>
    </source>
</evidence>
<comment type="caution">
    <text evidence="8">The sequence shown here is derived from an EMBL/GenBank/DDBJ whole genome shotgun (WGS) entry which is preliminary data.</text>
</comment>
<dbReference type="AlphaFoldDB" id="A0A3E2DGS1"/>
<evidence type="ECO:0000259" key="7">
    <source>
        <dbReference type="PROSITE" id="PS51098"/>
    </source>
</evidence>
<proteinExistence type="predicted"/>
<feature type="domain" description="PTS EIIB type-1" evidence="7">
    <location>
        <begin position="20"/>
        <end position="101"/>
    </location>
</feature>
<reference evidence="8 9" key="1">
    <citation type="submission" date="2017-07" db="EMBL/GenBank/DDBJ databases">
        <authorList>
            <person name="Sun Z.S."/>
            <person name="Albrecht U."/>
            <person name="Echele G."/>
            <person name="Lee C.C."/>
        </authorList>
    </citation>
    <scope>NUCLEOTIDE SEQUENCE [LARGE SCALE GENOMIC DNA]</scope>
    <source>
        <strain evidence="8 9">P16-029</strain>
    </source>
</reference>
<gene>
    <name evidence="8" type="ORF">CHT91_06660</name>
</gene>
<dbReference type="InterPro" id="IPR050429">
    <property type="entry name" value="PTS_Glucose_EIICBA"/>
</dbReference>
<keyword evidence="3" id="KW-0808">Transferase</keyword>
<dbReference type="PANTHER" id="PTHR30009">
    <property type="entry name" value="CYTOCHROME C-TYPE SYNTHESIS PROTEIN AND PTS TRANSMEMBRANE COMPONENT"/>
    <property type="match status" value="1"/>
</dbReference>
<dbReference type="Pfam" id="PF00367">
    <property type="entry name" value="PTS_EIIB"/>
    <property type="match status" value="1"/>
</dbReference>
<dbReference type="InterPro" id="IPR036878">
    <property type="entry name" value="Glu_permease_IIB"/>
</dbReference>
<dbReference type="PANTHER" id="PTHR30009:SF4">
    <property type="entry name" value="PTS SYSTEM N-ACETYLGLUCOSAMINE-SPECIFIC EIICBA COMPONENT"/>
    <property type="match status" value="1"/>
</dbReference>
<keyword evidence="5" id="KW-0418">Kinase</keyword>
<dbReference type="GO" id="GO:0009401">
    <property type="term" value="P:phosphoenolpyruvate-dependent sugar phosphotransferase system"/>
    <property type="evidence" value="ECO:0007669"/>
    <property type="project" value="UniProtKB-KW"/>
</dbReference>
<name>A0A3E2DGS1_9ACTN</name>
<sequence>MGADLRATQDPVSTSRRCAMKRVEHILAALGGVDNVVSIEPCVTRLRCQVRNCEQVDEQALRRAGVHGVTIQGQSVQVIVGPDADLLASDLEDLWGEDHET</sequence>
<protein>
    <submittedName>
        <fullName evidence="8">PTS sugar transporter</fullName>
    </submittedName>
</protein>
<keyword evidence="1" id="KW-0813">Transport</keyword>
<evidence type="ECO:0000256" key="2">
    <source>
        <dbReference type="ARBA" id="ARBA00022597"/>
    </source>
</evidence>
<accession>A0A3E2DGS1</accession>
<organism evidence="8 9">
    <name type="scientific">Cutibacterium avidum</name>
    <dbReference type="NCBI Taxonomy" id="33010"/>
    <lineage>
        <taxon>Bacteria</taxon>
        <taxon>Bacillati</taxon>
        <taxon>Actinomycetota</taxon>
        <taxon>Actinomycetes</taxon>
        <taxon>Propionibacteriales</taxon>
        <taxon>Propionibacteriaceae</taxon>
        <taxon>Cutibacterium</taxon>
    </lineage>
</organism>
<dbReference type="GO" id="GO:0090563">
    <property type="term" value="F:protein-phosphocysteine-sugar phosphotransferase activity"/>
    <property type="evidence" value="ECO:0007669"/>
    <property type="project" value="TreeGrafter"/>
</dbReference>